<evidence type="ECO:0000313" key="1">
    <source>
        <dbReference type="EMBL" id="KAH9288548.1"/>
    </source>
</evidence>
<sequence>MENKGKRSNAHLSVNSDLRISMTNVVASGKDHNTRSSNVFTAIQPGVEEFPLLKRKEESKAETEKIDEEMHILMKLTEQISLAMDEILMEDCLDVQKQMLLQLFLANREAAYRLQQLQHLIHDLAVCERNSAAAFKKAQLDIAKRMGETISLFNPTHGEKELNQT</sequence>
<dbReference type="Proteomes" id="UP000824469">
    <property type="component" value="Unassembled WGS sequence"/>
</dbReference>
<evidence type="ECO:0000313" key="2">
    <source>
        <dbReference type="Proteomes" id="UP000824469"/>
    </source>
</evidence>
<dbReference type="AlphaFoldDB" id="A0AA38F3S7"/>
<reference evidence="1 2" key="1">
    <citation type="journal article" date="2021" name="Nat. Plants">
        <title>The Taxus genome provides insights into paclitaxel biosynthesis.</title>
        <authorList>
            <person name="Xiong X."/>
            <person name="Gou J."/>
            <person name="Liao Q."/>
            <person name="Li Y."/>
            <person name="Zhou Q."/>
            <person name="Bi G."/>
            <person name="Li C."/>
            <person name="Du R."/>
            <person name="Wang X."/>
            <person name="Sun T."/>
            <person name="Guo L."/>
            <person name="Liang H."/>
            <person name="Lu P."/>
            <person name="Wu Y."/>
            <person name="Zhang Z."/>
            <person name="Ro D.K."/>
            <person name="Shang Y."/>
            <person name="Huang S."/>
            <person name="Yan J."/>
        </authorList>
    </citation>
    <scope>NUCLEOTIDE SEQUENCE [LARGE SCALE GENOMIC DNA]</scope>
    <source>
        <strain evidence="1">Ta-2019</strain>
    </source>
</reference>
<protein>
    <submittedName>
        <fullName evidence="1">Uncharacterized protein</fullName>
    </submittedName>
</protein>
<proteinExistence type="predicted"/>
<accession>A0AA38F3S7</accession>
<organism evidence="1 2">
    <name type="scientific">Taxus chinensis</name>
    <name type="common">Chinese yew</name>
    <name type="synonym">Taxus wallichiana var. chinensis</name>
    <dbReference type="NCBI Taxonomy" id="29808"/>
    <lineage>
        <taxon>Eukaryota</taxon>
        <taxon>Viridiplantae</taxon>
        <taxon>Streptophyta</taxon>
        <taxon>Embryophyta</taxon>
        <taxon>Tracheophyta</taxon>
        <taxon>Spermatophyta</taxon>
        <taxon>Pinopsida</taxon>
        <taxon>Pinidae</taxon>
        <taxon>Conifers II</taxon>
        <taxon>Cupressales</taxon>
        <taxon>Taxaceae</taxon>
        <taxon>Taxus</taxon>
    </lineage>
</organism>
<gene>
    <name evidence="1" type="ORF">KI387_032665</name>
</gene>
<comment type="caution">
    <text evidence="1">The sequence shown here is derived from an EMBL/GenBank/DDBJ whole genome shotgun (WGS) entry which is preliminary data.</text>
</comment>
<name>A0AA38F3S7_TAXCH</name>
<keyword evidence="2" id="KW-1185">Reference proteome</keyword>
<dbReference type="EMBL" id="JAHRHJ020003813">
    <property type="protein sequence ID" value="KAH9288548.1"/>
    <property type="molecule type" value="Genomic_DNA"/>
</dbReference>